<evidence type="ECO:0000313" key="2">
    <source>
        <dbReference type="Proteomes" id="UP000279911"/>
    </source>
</evidence>
<organism evidence="1 2">
    <name type="scientific">Mesobacillus subterraneus</name>
    <dbReference type="NCBI Taxonomy" id="285983"/>
    <lineage>
        <taxon>Bacteria</taxon>
        <taxon>Bacillati</taxon>
        <taxon>Bacillota</taxon>
        <taxon>Bacilli</taxon>
        <taxon>Bacillales</taxon>
        <taxon>Bacillaceae</taxon>
        <taxon>Mesobacillus</taxon>
    </lineage>
</organism>
<dbReference type="AlphaFoldDB" id="A0A3R9F2K4"/>
<dbReference type="EMBL" id="RSFW01000007">
    <property type="protein sequence ID" value="RSD28489.1"/>
    <property type="molecule type" value="Genomic_DNA"/>
</dbReference>
<proteinExistence type="predicted"/>
<dbReference type="Pfam" id="PF13048">
    <property type="entry name" value="DUF3908"/>
    <property type="match status" value="1"/>
</dbReference>
<dbReference type="Proteomes" id="UP000279911">
    <property type="component" value="Unassembled WGS sequence"/>
</dbReference>
<sequence>MNGQLTYQDYKEFFTKMKYANHFSDYHEQVRMMKNFDRLVDSMEIVEFYPKNSFIREALTSLYVFTEKKLVKISEYDKRVKFDVFNYNDIQTLNLETQDYYGSGRSALNIQFSNGEQVYLNSNEDTDDDWEDTFEDKIVKIFNFLLTK</sequence>
<dbReference type="InterPro" id="IPR025020">
    <property type="entry name" value="DUF3908"/>
</dbReference>
<protein>
    <submittedName>
        <fullName evidence="1">DUF3908 domain-containing protein</fullName>
    </submittedName>
</protein>
<comment type="caution">
    <text evidence="1">The sequence shown here is derived from an EMBL/GenBank/DDBJ whole genome shotgun (WGS) entry which is preliminary data.</text>
</comment>
<accession>A0A3R9F2K4</accession>
<gene>
    <name evidence="1" type="ORF">EJA10_05245</name>
</gene>
<dbReference type="RefSeq" id="WP_125478960.1">
    <property type="nucleotide sequence ID" value="NZ_RSFW01000007.1"/>
</dbReference>
<reference evidence="2" key="1">
    <citation type="submission" date="2018-12" db="EMBL/GenBank/DDBJ databases">
        <title>Bacillus chawlae sp. nov., Bacillus glennii sp. nov., and Bacillus saganii sp. nov. Isolated from the Vehicle Assembly Building at Kennedy Space Center where the Viking Spacecraft were Assembled.</title>
        <authorList>
            <person name="Seuylemezian A."/>
            <person name="Vaishampayan P."/>
        </authorList>
    </citation>
    <scope>NUCLEOTIDE SEQUENCE [LARGE SCALE GENOMIC DNA]</scope>
    <source>
        <strain evidence="2">DSM 13966</strain>
    </source>
</reference>
<evidence type="ECO:0000313" key="1">
    <source>
        <dbReference type="EMBL" id="RSD28489.1"/>
    </source>
</evidence>
<name>A0A3R9F2K4_9BACI</name>